<evidence type="ECO:0000256" key="9">
    <source>
        <dbReference type="ARBA" id="ARBA00038276"/>
    </source>
</evidence>
<organism evidence="11 12">
    <name type="scientific">Pedobacter panaciterrae</name>
    <dbReference type="NCBI Taxonomy" id="363849"/>
    <lineage>
        <taxon>Bacteria</taxon>
        <taxon>Pseudomonadati</taxon>
        <taxon>Bacteroidota</taxon>
        <taxon>Sphingobacteriia</taxon>
        <taxon>Sphingobacteriales</taxon>
        <taxon>Sphingobacteriaceae</taxon>
        <taxon>Pedobacter</taxon>
    </lineage>
</organism>
<name>A0ABU8NJ98_9SPHI</name>
<gene>
    <name evidence="11" type="ORF">WAE58_07800</name>
</gene>
<dbReference type="InterPro" id="IPR043519">
    <property type="entry name" value="NT_sf"/>
</dbReference>
<sequence>MQTAVQNKRTLISLLKANSQKLKSYGVSSLSIFGSFISGKLDVDSDVDLLVDFDPSQKSYDNFMDLSFFLEDLLGRKVELVTPQSLSKYIGSHILKQAEHVAI</sequence>
<evidence type="ECO:0000313" key="12">
    <source>
        <dbReference type="Proteomes" id="UP001378956"/>
    </source>
</evidence>
<dbReference type="PANTHER" id="PTHR33571">
    <property type="entry name" value="SSL8005 PROTEIN"/>
    <property type="match status" value="1"/>
</dbReference>
<evidence type="ECO:0000256" key="1">
    <source>
        <dbReference type="ARBA" id="ARBA00001946"/>
    </source>
</evidence>
<dbReference type="EMBL" id="JBBEUB010000002">
    <property type="protein sequence ID" value="MEJ2902324.1"/>
    <property type="molecule type" value="Genomic_DNA"/>
</dbReference>
<keyword evidence="4" id="KW-0548">Nucleotidyltransferase</keyword>
<comment type="caution">
    <text evidence="11">The sequence shown here is derived from an EMBL/GenBank/DDBJ whole genome shotgun (WGS) entry which is preliminary data.</text>
</comment>
<evidence type="ECO:0000256" key="4">
    <source>
        <dbReference type="ARBA" id="ARBA00022695"/>
    </source>
</evidence>
<dbReference type="InterPro" id="IPR002934">
    <property type="entry name" value="Polymerase_NTP_transf_dom"/>
</dbReference>
<dbReference type="RefSeq" id="WP_172662703.1">
    <property type="nucleotide sequence ID" value="NZ_JABMKW010000020.1"/>
</dbReference>
<evidence type="ECO:0000256" key="6">
    <source>
        <dbReference type="ARBA" id="ARBA00022741"/>
    </source>
</evidence>
<dbReference type="PANTHER" id="PTHR33571:SF12">
    <property type="entry name" value="BSL3053 PROTEIN"/>
    <property type="match status" value="1"/>
</dbReference>
<evidence type="ECO:0000256" key="7">
    <source>
        <dbReference type="ARBA" id="ARBA00022840"/>
    </source>
</evidence>
<keyword evidence="3" id="KW-0808">Transferase</keyword>
<keyword evidence="12" id="KW-1185">Reference proteome</keyword>
<reference evidence="11 12" key="1">
    <citation type="submission" date="2024-03" db="EMBL/GenBank/DDBJ databases">
        <title>Sequence of Lycoming College Course Isolates.</title>
        <authorList>
            <person name="Plotts O."/>
            <person name="Newman J."/>
        </authorList>
    </citation>
    <scope>NUCLEOTIDE SEQUENCE [LARGE SCALE GENOMIC DNA]</scope>
    <source>
        <strain evidence="11 12">CJB-3</strain>
    </source>
</reference>
<evidence type="ECO:0000256" key="2">
    <source>
        <dbReference type="ARBA" id="ARBA00022649"/>
    </source>
</evidence>
<protein>
    <submittedName>
        <fullName evidence="11">Nucleotidyltransferase family protein</fullName>
    </submittedName>
</protein>
<keyword evidence="5" id="KW-0479">Metal-binding</keyword>
<keyword evidence="6" id="KW-0547">Nucleotide-binding</keyword>
<dbReference type="SUPFAM" id="SSF81301">
    <property type="entry name" value="Nucleotidyltransferase"/>
    <property type="match status" value="1"/>
</dbReference>
<evidence type="ECO:0000313" key="11">
    <source>
        <dbReference type="EMBL" id="MEJ2902324.1"/>
    </source>
</evidence>
<evidence type="ECO:0000256" key="8">
    <source>
        <dbReference type="ARBA" id="ARBA00022842"/>
    </source>
</evidence>
<evidence type="ECO:0000256" key="3">
    <source>
        <dbReference type="ARBA" id="ARBA00022679"/>
    </source>
</evidence>
<dbReference type="Gene3D" id="3.30.460.10">
    <property type="entry name" value="Beta Polymerase, domain 2"/>
    <property type="match status" value="1"/>
</dbReference>
<dbReference type="InterPro" id="IPR052038">
    <property type="entry name" value="Type-VII_TA_antitoxin"/>
</dbReference>
<dbReference type="CDD" id="cd05403">
    <property type="entry name" value="NT_KNTase_like"/>
    <property type="match status" value="1"/>
</dbReference>
<accession>A0ABU8NJ98</accession>
<evidence type="ECO:0000256" key="5">
    <source>
        <dbReference type="ARBA" id="ARBA00022723"/>
    </source>
</evidence>
<dbReference type="Pfam" id="PF01909">
    <property type="entry name" value="NTP_transf_2"/>
    <property type="match status" value="1"/>
</dbReference>
<keyword evidence="7" id="KW-0067">ATP-binding</keyword>
<proteinExistence type="inferred from homology"/>
<evidence type="ECO:0000259" key="10">
    <source>
        <dbReference type="Pfam" id="PF01909"/>
    </source>
</evidence>
<keyword evidence="2" id="KW-1277">Toxin-antitoxin system</keyword>
<keyword evidence="8" id="KW-0460">Magnesium</keyword>
<comment type="cofactor">
    <cofactor evidence="1">
        <name>Mg(2+)</name>
        <dbReference type="ChEBI" id="CHEBI:18420"/>
    </cofactor>
</comment>
<comment type="similarity">
    <text evidence="9">Belongs to the MntA antitoxin family.</text>
</comment>
<dbReference type="Proteomes" id="UP001378956">
    <property type="component" value="Unassembled WGS sequence"/>
</dbReference>
<feature type="domain" description="Polymerase nucleotidyl transferase" evidence="10">
    <location>
        <begin position="14"/>
        <end position="90"/>
    </location>
</feature>